<dbReference type="Pfam" id="PF00580">
    <property type="entry name" value="UvrD-helicase"/>
    <property type="match status" value="1"/>
</dbReference>
<sequence length="569" mass="67242">MQGLGDVIIKVPSQNLCIESPSGTYVIKAGPGSGKTYTLVKRIEFLLQNNYLDINQKILCLTFTNKAAMDMRDQINEKFDEKTIKSRIWIGTFHAFYYYLISKHGNLLFNEFLEVNQKISELIVPSQKMVQGDQNKLKKFRTNILSEFVKKCKKFTMGDVSTKNGLFWKFHEKCEDELKCPKDCPWEAEYHYFKDVLKYYIKNGLLPFELMELCAIWMIKKYKNIRYILNIKFPIILVDEFQDCTYYRLNFILLLWRAQQTKNLMVVGDEDQSIYKWIGSLPSIFDKFIRKTNANLLKLEVNFRNPKNIIEYTNETLSMGLIKNVDFRNKNDAKIIQKEINPNNLQKKIEFIKNEILSWTKEGIKAESIVIFARTNSIVLKIKKELIKYGIPISELDISEDQINEFDKFCFSLQFYLNHNPILLVDLPNDYQDYLNKFIFQRTSNIIKLINFIFNYDDNFFSSEFKKKISVEVQNFIVFNKYESDDSRALLSSLLNHLRIAINIDQILPHDSNKIRVMTHHKGKGLEFDIVFYYDYNPSKKKTRLKSEEDNICFTSLTRTKKCIYLIQI</sequence>
<dbReference type="EC" id="5.6.2.4" evidence="9"/>
<dbReference type="PANTHER" id="PTHR11070">
    <property type="entry name" value="UVRD / RECB / PCRA DNA HELICASE FAMILY MEMBER"/>
    <property type="match status" value="1"/>
</dbReference>
<keyword evidence="7" id="KW-0413">Isomerase</keyword>
<protein>
    <recommendedName>
        <fullName evidence="9">DNA 3'-5' helicase</fullName>
        <ecNumber evidence="9">5.6.2.4</ecNumber>
    </recommendedName>
</protein>
<evidence type="ECO:0000256" key="8">
    <source>
        <dbReference type="ARBA" id="ARBA00034617"/>
    </source>
</evidence>
<feature type="binding site" evidence="11">
    <location>
        <begin position="29"/>
        <end position="36"/>
    </location>
    <ligand>
        <name>ATP</name>
        <dbReference type="ChEBI" id="CHEBI:30616"/>
    </ligand>
</feature>
<dbReference type="SUPFAM" id="SSF52540">
    <property type="entry name" value="P-loop containing nucleoside triphosphate hydrolases"/>
    <property type="match status" value="1"/>
</dbReference>
<dbReference type="PROSITE" id="PS51198">
    <property type="entry name" value="UVRD_HELICASE_ATP_BIND"/>
    <property type="match status" value="1"/>
</dbReference>
<dbReference type="Gene3D" id="1.10.10.160">
    <property type="match status" value="1"/>
</dbReference>
<evidence type="ECO:0000313" key="13">
    <source>
        <dbReference type="EMBL" id="UYP48566.1"/>
    </source>
</evidence>
<evidence type="ECO:0000256" key="11">
    <source>
        <dbReference type="PROSITE-ProRule" id="PRU00560"/>
    </source>
</evidence>
<evidence type="ECO:0000256" key="4">
    <source>
        <dbReference type="ARBA" id="ARBA00022806"/>
    </source>
</evidence>
<organism evidence="13 14">
    <name type="scientific">Candidatus Lokiarchaeum ossiferum</name>
    <dbReference type="NCBI Taxonomy" id="2951803"/>
    <lineage>
        <taxon>Archaea</taxon>
        <taxon>Promethearchaeati</taxon>
        <taxon>Promethearchaeota</taxon>
        <taxon>Promethearchaeia</taxon>
        <taxon>Promethearchaeales</taxon>
        <taxon>Promethearchaeaceae</taxon>
        <taxon>Candidatus Lokiarchaeum</taxon>
    </lineage>
</organism>
<evidence type="ECO:0000256" key="3">
    <source>
        <dbReference type="ARBA" id="ARBA00022801"/>
    </source>
</evidence>
<comment type="catalytic activity">
    <reaction evidence="8">
        <text>Couples ATP hydrolysis with the unwinding of duplex DNA by translocating in the 3'-5' direction.</text>
        <dbReference type="EC" id="5.6.2.4"/>
    </reaction>
</comment>
<comment type="catalytic activity">
    <reaction evidence="10">
        <text>ATP + H2O = ADP + phosphate + H(+)</text>
        <dbReference type="Rhea" id="RHEA:13065"/>
        <dbReference type="ChEBI" id="CHEBI:15377"/>
        <dbReference type="ChEBI" id="CHEBI:15378"/>
        <dbReference type="ChEBI" id="CHEBI:30616"/>
        <dbReference type="ChEBI" id="CHEBI:43474"/>
        <dbReference type="ChEBI" id="CHEBI:456216"/>
        <dbReference type="EC" id="5.6.2.4"/>
    </reaction>
</comment>
<keyword evidence="14" id="KW-1185">Reference proteome</keyword>
<dbReference type="Pfam" id="PF13361">
    <property type="entry name" value="UvrD_C"/>
    <property type="match status" value="2"/>
</dbReference>
<name>A0ABY6HYF7_9ARCH</name>
<dbReference type="GO" id="GO:0003678">
    <property type="term" value="F:DNA helicase activity"/>
    <property type="evidence" value="ECO:0007669"/>
    <property type="project" value="UniProtKB-EC"/>
</dbReference>
<reference evidence="13" key="1">
    <citation type="submission" date="2022-09" db="EMBL/GenBank/DDBJ databases">
        <title>Actin cytoskeleton and complex cell architecture in an #Asgard archaeon.</title>
        <authorList>
            <person name="Ponce Toledo R.I."/>
            <person name="Schleper C."/>
            <person name="Rodrigues Oliveira T."/>
            <person name="Wollweber F."/>
            <person name="Xu J."/>
            <person name="Rittmann S."/>
            <person name="Klingl A."/>
            <person name="Pilhofer M."/>
        </authorList>
    </citation>
    <scope>NUCLEOTIDE SEQUENCE</scope>
    <source>
        <strain evidence="13">B-35</strain>
    </source>
</reference>
<dbReference type="InterPro" id="IPR027417">
    <property type="entry name" value="P-loop_NTPase"/>
</dbReference>
<dbReference type="InterPro" id="IPR014016">
    <property type="entry name" value="UvrD-like_ATP-bd"/>
</dbReference>
<evidence type="ECO:0000313" key="14">
    <source>
        <dbReference type="Proteomes" id="UP001208689"/>
    </source>
</evidence>
<evidence type="ECO:0000256" key="2">
    <source>
        <dbReference type="ARBA" id="ARBA00022741"/>
    </source>
</evidence>
<keyword evidence="3 11" id="KW-0378">Hydrolase</keyword>
<evidence type="ECO:0000256" key="1">
    <source>
        <dbReference type="ARBA" id="ARBA00009922"/>
    </source>
</evidence>
<dbReference type="Proteomes" id="UP001208689">
    <property type="component" value="Chromosome"/>
</dbReference>
<evidence type="ECO:0000256" key="5">
    <source>
        <dbReference type="ARBA" id="ARBA00022840"/>
    </source>
</evidence>
<comment type="similarity">
    <text evidence="1">Belongs to the helicase family. UvrD subfamily.</text>
</comment>
<gene>
    <name evidence="13" type="ORF">NEF87_004851</name>
</gene>
<dbReference type="Gene3D" id="3.40.50.300">
    <property type="entry name" value="P-loop containing nucleotide triphosphate hydrolases"/>
    <property type="match status" value="3"/>
</dbReference>
<accession>A0ABY6HYF7</accession>
<dbReference type="InterPro" id="IPR013986">
    <property type="entry name" value="DExx_box_DNA_helicase_dom_sf"/>
</dbReference>
<dbReference type="CDD" id="cd17932">
    <property type="entry name" value="DEXQc_UvrD"/>
    <property type="match status" value="1"/>
</dbReference>
<evidence type="ECO:0000256" key="9">
    <source>
        <dbReference type="ARBA" id="ARBA00034808"/>
    </source>
</evidence>
<dbReference type="PANTHER" id="PTHR11070:SF2">
    <property type="entry name" value="ATP-DEPENDENT DNA HELICASE SRS2"/>
    <property type="match status" value="1"/>
</dbReference>
<feature type="domain" description="UvrD-like helicase ATP-binding" evidence="12">
    <location>
        <begin position="8"/>
        <end position="306"/>
    </location>
</feature>
<keyword evidence="6" id="KW-0238">DNA-binding</keyword>
<keyword evidence="4 11" id="KW-0347">Helicase</keyword>
<dbReference type="InterPro" id="IPR014017">
    <property type="entry name" value="DNA_helicase_UvrD-like_C"/>
</dbReference>
<evidence type="ECO:0000256" key="7">
    <source>
        <dbReference type="ARBA" id="ARBA00023235"/>
    </source>
</evidence>
<dbReference type="EMBL" id="CP104013">
    <property type="protein sequence ID" value="UYP48566.1"/>
    <property type="molecule type" value="Genomic_DNA"/>
</dbReference>
<keyword evidence="5 11" id="KW-0067">ATP-binding</keyword>
<evidence type="ECO:0000256" key="10">
    <source>
        <dbReference type="ARBA" id="ARBA00048988"/>
    </source>
</evidence>
<evidence type="ECO:0000259" key="12">
    <source>
        <dbReference type="PROSITE" id="PS51198"/>
    </source>
</evidence>
<dbReference type="InterPro" id="IPR000212">
    <property type="entry name" value="DNA_helicase_UvrD/REP"/>
</dbReference>
<evidence type="ECO:0000256" key="6">
    <source>
        <dbReference type="ARBA" id="ARBA00023125"/>
    </source>
</evidence>
<dbReference type="GO" id="GO:0016787">
    <property type="term" value="F:hydrolase activity"/>
    <property type="evidence" value="ECO:0007669"/>
    <property type="project" value="UniProtKB-KW"/>
</dbReference>
<proteinExistence type="inferred from homology"/>
<keyword evidence="2 11" id="KW-0547">Nucleotide-binding</keyword>